<evidence type="ECO:0000313" key="1">
    <source>
        <dbReference type="EMBL" id="MCH89050.1"/>
    </source>
</evidence>
<sequence>MPNHGMDLIGSENVLRLSERFKYLVDVIGVVTYVRHDKNYFLDGTSTKTVTFKLTDERNHIYCEISGQYVDLFRDMRKNIGLGLPLVVLQFAKVTKAQGRTLVQGIDGITKLYVNPQFYEARKFRTSLILYMDRERRRLGICQSDKPIGYRVKLVVEDETGAAFLEAYDHVML</sequence>
<comment type="caution">
    <text evidence="1">The sequence shown here is derived from an EMBL/GenBank/DDBJ whole genome shotgun (WGS) entry which is preliminary data.</text>
</comment>
<protein>
    <submittedName>
        <fullName evidence="1">Replication factor A protein</fullName>
    </submittedName>
</protein>
<dbReference type="AlphaFoldDB" id="A0A392MNG2"/>
<dbReference type="EMBL" id="LXQA010015355">
    <property type="protein sequence ID" value="MCH89050.1"/>
    <property type="molecule type" value="Genomic_DNA"/>
</dbReference>
<dbReference type="Gene3D" id="2.40.50.140">
    <property type="entry name" value="Nucleic acid-binding proteins"/>
    <property type="match status" value="1"/>
</dbReference>
<dbReference type="InterPro" id="IPR012340">
    <property type="entry name" value="NA-bd_OB-fold"/>
</dbReference>
<organism evidence="1 2">
    <name type="scientific">Trifolium medium</name>
    <dbReference type="NCBI Taxonomy" id="97028"/>
    <lineage>
        <taxon>Eukaryota</taxon>
        <taxon>Viridiplantae</taxon>
        <taxon>Streptophyta</taxon>
        <taxon>Embryophyta</taxon>
        <taxon>Tracheophyta</taxon>
        <taxon>Spermatophyta</taxon>
        <taxon>Magnoliopsida</taxon>
        <taxon>eudicotyledons</taxon>
        <taxon>Gunneridae</taxon>
        <taxon>Pentapetalae</taxon>
        <taxon>rosids</taxon>
        <taxon>fabids</taxon>
        <taxon>Fabales</taxon>
        <taxon>Fabaceae</taxon>
        <taxon>Papilionoideae</taxon>
        <taxon>50 kb inversion clade</taxon>
        <taxon>NPAAA clade</taxon>
        <taxon>Hologalegina</taxon>
        <taxon>IRL clade</taxon>
        <taxon>Trifolieae</taxon>
        <taxon>Trifolium</taxon>
    </lineage>
</organism>
<reference evidence="1 2" key="1">
    <citation type="journal article" date="2018" name="Front. Plant Sci.">
        <title>Red Clover (Trifolium pratense) and Zigzag Clover (T. medium) - A Picture of Genomic Similarities and Differences.</title>
        <authorList>
            <person name="Dluhosova J."/>
            <person name="Istvanek J."/>
            <person name="Nedelnik J."/>
            <person name="Repkova J."/>
        </authorList>
    </citation>
    <scope>NUCLEOTIDE SEQUENCE [LARGE SCALE GENOMIC DNA]</scope>
    <source>
        <strain evidence="2">cv. 10/8</strain>
        <tissue evidence="1">Leaf</tissue>
    </source>
</reference>
<proteinExistence type="predicted"/>
<keyword evidence="2" id="KW-1185">Reference proteome</keyword>
<accession>A0A392MNG2</accession>
<dbReference type="Proteomes" id="UP000265520">
    <property type="component" value="Unassembled WGS sequence"/>
</dbReference>
<feature type="non-terminal residue" evidence="1">
    <location>
        <position position="173"/>
    </location>
</feature>
<name>A0A392MNG2_9FABA</name>
<dbReference type="SUPFAM" id="SSF50249">
    <property type="entry name" value="Nucleic acid-binding proteins"/>
    <property type="match status" value="1"/>
</dbReference>
<gene>
    <name evidence="1" type="ORF">A2U01_0009943</name>
</gene>
<dbReference type="CDD" id="cd04481">
    <property type="entry name" value="RPA1_DBD_B_like"/>
    <property type="match status" value="1"/>
</dbReference>
<evidence type="ECO:0000313" key="2">
    <source>
        <dbReference type="Proteomes" id="UP000265520"/>
    </source>
</evidence>